<reference evidence="2" key="1">
    <citation type="submission" date="2019-11" db="EMBL/GenBank/DDBJ databases">
        <authorList>
            <person name="Liu Y."/>
            <person name="Hou J."/>
            <person name="Li T.-Q."/>
            <person name="Guan C.-H."/>
            <person name="Wu X."/>
            <person name="Wu H.-Z."/>
            <person name="Ling F."/>
            <person name="Zhang R."/>
            <person name="Shi X.-G."/>
            <person name="Ren J.-P."/>
            <person name="Chen E.-F."/>
            <person name="Sun J.-M."/>
        </authorList>
    </citation>
    <scope>NUCLEOTIDE SEQUENCE</scope>
    <source>
        <strain evidence="2">Adult_tree_wgs_1</strain>
        <tissue evidence="2">Leaves</tissue>
    </source>
</reference>
<dbReference type="InterPro" id="IPR029058">
    <property type="entry name" value="AB_hydrolase_fold"/>
</dbReference>
<accession>A0A834GIV6</accession>
<dbReference type="OrthoDB" id="414698at2759"/>
<dbReference type="Pfam" id="PF03959">
    <property type="entry name" value="FSH1"/>
    <property type="match status" value="1"/>
</dbReference>
<dbReference type="SUPFAM" id="SSF53474">
    <property type="entry name" value="alpha/beta-Hydrolases"/>
    <property type="match status" value="1"/>
</dbReference>
<dbReference type="Proteomes" id="UP000626092">
    <property type="component" value="Unassembled WGS sequence"/>
</dbReference>
<dbReference type="InterPro" id="IPR005645">
    <property type="entry name" value="FSH-like_dom"/>
</dbReference>
<evidence type="ECO:0000313" key="2">
    <source>
        <dbReference type="EMBL" id="KAF7134865.1"/>
    </source>
</evidence>
<dbReference type="PANTHER" id="PTHR22778">
    <property type="entry name" value="OVARIAN CANCER GENE-2 PROTEIN-RELATED"/>
    <property type="match status" value="1"/>
</dbReference>
<sequence>MAFSHKLSPLQSIHYPTITPRKGQNNLTQTQKIDMEIQFQWKPRVLCLHGFRTSAEILRKQIQRWPEPVLRKLELLFIDAPFPARGRSGIESLFDPPYYEWFQSSKGFTEYYNVDECLAYLEDYMIKHGPFDGLLGFSQGAILSAAFPGMQSEKTALTRVPMMKFVILISGATFGGIKFGVPKQAANAYSSPIKLPSLHIIGEKDFLKEPGIALLESFQDPFVIYHPNGHVVPRLDDKGEETMLRFVEKIEKLQLQEG</sequence>
<dbReference type="AlphaFoldDB" id="A0A834GIV6"/>
<dbReference type="Gene3D" id="3.40.50.1820">
    <property type="entry name" value="alpha/beta hydrolase"/>
    <property type="match status" value="1"/>
</dbReference>
<evidence type="ECO:0000313" key="3">
    <source>
        <dbReference type="Proteomes" id="UP000626092"/>
    </source>
</evidence>
<protein>
    <recommendedName>
        <fullName evidence="1">Serine hydrolase domain-containing protein</fullName>
    </recommendedName>
</protein>
<dbReference type="EMBL" id="WJXA01000008">
    <property type="protein sequence ID" value="KAF7134865.1"/>
    <property type="molecule type" value="Genomic_DNA"/>
</dbReference>
<keyword evidence="3" id="KW-1185">Reference proteome</keyword>
<dbReference type="PANTHER" id="PTHR22778:SF52">
    <property type="entry name" value="SERINE HYDROLASE FSH DOMAIN-CONTAINING PROTEIN"/>
    <property type="match status" value="1"/>
</dbReference>
<comment type="caution">
    <text evidence="2">The sequence shown here is derived from an EMBL/GenBank/DDBJ whole genome shotgun (WGS) entry which is preliminary data.</text>
</comment>
<name>A0A834GIV6_RHOSS</name>
<gene>
    <name evidence="2" type="ORF">RHSIM_Rhsim08G0014400</name>
</gene>
<evidence type="ECO:0000259" key="1">
    <source>
        <dbReference type="Pfam" id="PF03959"/>
    </source>
</evidence>
<organism evidence="2 3">
    <name type="scientific">Rhododendron simsii</name>
    <name type="common">Sims's rhododendron</name>
    <dbReference type="NCBI Taxonomy" id="118357"/>
    <lineage>
        <taxon>Eukaryota</taxon>
        <taxon>Viridiplantae</taxon>
        <taxon>Streptophyta</taxon>
        <taxon>Embryophyta</taxon>
        <taxon>Tracheophyta</taxon>
        <taxon>Spermatophyta</taxon>
        <taxon>Magnoliopsida</taxon>
        <taxon>eudicotyledons</taxon>
        <taxon>Gunneridae</taxon>
        <taxon>Pentapetalae</taxon>
        <taxon>asterids</taxon>
        <taxon>Ericales</taxon>
        <taxon>Ericaceae</taxon>
        <taxon>Ericoideae</taxon>
        <taxon>Rhodoreae</taxon>
        <taxon>Rhododendron</taxon>
    </lineage>
</organism>
<feature type="domain" description="Serine hydrolase" evidence="1">
    <location>
        <begin position="42"/>
        <end position="238"/>
    </location>
</feature>
<proteinExistence type="predicted"/>